<name>A0A1I2QEE8_9ACTN</name>
<dbReference type="InterPro" id="IPR052345">
    <property type="entry name" value="Rad_response_metalloprotease"/>
</dbReference>
<evidence type="ECO:0000313" key="3">
    <source>
        <dbReference type="Proteomes" id="UP000181942"/>
    </source>
</evidence>
<gene>
    <name evidence="2" type="ORF">SAMN02787118_11815</name>
</gene>
<dbReference type="RefSeq" id="WP_075031530.1">
    <property type="nucleotide sequence ID" value="NZ_FONR01000018.1"/>
</dbReference>
<dbReference type="PANTHER" id="PTHR43236">
    <property type="entry name" value="ANTITOXIN HIGA1"/>
    <property type="match status" value="1"/>
</dbReference>
<dbReference type="EMBL" id="FONR01000018">
    <property type="protein sequence ID" value="SFG26915.1"/>
    <property type="molecule type" value="Genomic_DNA"/>
</dbReference>
<evidence type="ECO:0000313" key="2">
    <source>
        <dbReference type="EMBL" id="SFG26915.1"/>
    </source>
</evidence>
<accession>A0A1I2QEE8</accession>
<protein>
    <submittedName>
        <fullName evidence="2">Zn-dependent peptidase ImmA, M78 family</fullName>
    </submittedName>
</protein>
<proteinExistence type="predicted"/>
<evidence type="ECO:0000259" key="1">
    <source>
        <dbReference type="Pfam" id="PF06114"/>
    </source>
</evidence>
<dbReference type="Pfam" id="PF06114">
    <property type="entry name" value="Peptidase_M78"/>
    <property type="match status" value="1"/>
</dbReference>
<dbReference type="AlphaFoldDB" id="A0A1I2QEE8"/>
<dbReference type="OrthoDB" id="9794834at2"/>
<sequence>MARADVAARALLEKFSVVKPPIDPYWLAGQLGATVVPQELAQDVSGMLLRNDGQQVIGVNEAHAKNRRKFTVGHELGHLLLHRGRPLILDTDLRINYRDNISGMATDREEVEANRFAAALLAPEEMVRVSATKTSALSADQLVDVLAHEFEISVQAMSFRLMNLGIISGAGR</sequence>
<feature type="domain" description="IrrE N-terminal-like" evidence="1">
    <location>
        <begin position="30"/>
        <end position="162"/>
    </location>
</feature>
<reference evidence="2 3" key="1">
    <citation type="submission" date="2016-10" db="EMBL/GenBank/DDBJ databases">
        <authorList>
            <person name="de Groot N.N."/>
        </authorList>
    </citation>
    <scope>NUCLEOTIDE SEQUENCE [LARGE SCALE GENOMIC DNA]</scope>
    <source>
        <strain evidence="2 3">OK461</strain>
    </source>
</reference>
<dbReference type="InterPro" id="IPR010359">
    <property type="entry name" value="IrrE_HExxH"/>
</dbReference>
<organism evidence="2 3">
    <name type="scientific">Streptomyces mirabilis</name>
    <dbReference type="NCBI Taxonomy" id="68239"/>
    <lineage>
        <taxon>Bacteria</taxon>
        <taxon>Bacillati</taxon>
        <taxon>Actinomycetota</taxon>
        <taxon>Actinomycetes</taxon>
        <taxon>Kitasatosporales</taxon>
        <taxon>Streptomycetaceae</taxon>
        <taxon>Streptomyces</taxon>
    </lineage>
</organism>
<dbReference type="Gene3D" id="1.10.10.2910">
    <property type="match status" value="1"/>
</dbReference>
<dbReference type="PANTHER" id="PTHR43236:SF1">
    <property type="entry name" value="BLL7220 PROTEIN"/>
    <property type="match status" value="1"/>
</dbReference>
<dbReference type="Proteomes" id="UP000181942">
    <property type="component" value="Unassembled WGS sequence"/>
</dbReference>